<proteinExistence type="predicted"/>
<protein>
    <submittedName>
        <fullName evidence="2">Uncharacterized protein</fullName>
    </submittedName>
</protein>
<feature type="transmembrane region" description="Helical" evidence="1">
    <location>
        <begin position="37"/>
        <end position="53"/>
    </location>
</feature>
<dbReference type="EMBL" id="BAKI01000006">
    <property type="protein sequence ID" value="GAF35933.1"/>
    <property type="molecule type" value="Genomic_DNA"/>
</dbReference>
<evidence type="ECO:0000313" key="3">
    <source>
        <dbReference type="Proteomes" id="UP000019488"/>
    </source>
</evidence>
<keyword evidence="1" id="KW-1133">Transmembrane helix</keyword>
<sequence>MDTLRKIKLAIWATRFAYIAFFSWQVVAFFVLGINDGLPGLLFLLTGFLLFYLEKQLEKANPKYADTFSCTIWRFLLVPWFLVM</sequence>
<gene>
    <name evidence="2" type="ORF">JCM14108_867</name>
</gene>
<organism evidence="2 3">
    <name type="scientific">Lentilactobacillus farraginis DSM 18382 = JCM 14108</name>
    <dbReference type="NCBI Taxonomy" id="1423743"/>
    <lineage>
        <taxon>Bacteria</taxon>
        <taxon>Bacillati</taxon>
        <taxon>Bacillota</taxon>
        <taxon>Bacilli</taxon>
        <taxon>Lactobacillales</taxon>
        <taxon>Lactobacillaceae</taxon>
        <taxon>Lentilactobacillus</taxon>
    </lineage>
</organism>
<comment type="caution">
    <text evidence="2">The sequence shown here is derived from an EMBL/GenBank/DDBJ whole genome shotgun (WGS) entry which is preliminary data.</text>
</comment>
<keyword evidence="1" id="KW-0472">Membrane</keyword>
<feature type="transmembrane region" description="Helical" evidence="1">
    <location>
        <begin position="12"/>
        <end position="31"/>
    </location>
</feature>
<name>X0PA09_9LACO</name>
<evidence type="ECO:0000313" key="2">
    <source>
        <dbReference type="EMBL" id="GAF35933.1"/>
    </source>
</evidence>
<evidence type="ECO:0000256" key="1">
    <source>
        <dbReference type="SAM" id="Phobius"/>
    </source>
</evidence>
<accession>X0PA09</accession>
<dbReference type="AlphaFoldDB" id="X0PA09"/>
<reference evidence="2" key="1">
    <citation type="journal article" date="2014" name="Genome Announc.">
        <title>Draft Genome Sequences of Two Lactobacillus Strains, L. farraginis JCM 14108T and L. composti JCM 14202T, Isolated from Compost of Distilled Shochu Residue.</title>
        <authorList>
            <person name="Yuki M."/>
            <person name="Oshima K."/>
            <person name="Suda W."/>
            <person name="Kitahara M."/>
            <person name="Kitamura K."/>
            <person name="Iida T."/>
            <person name="Hattori M."/>
            <person name="Ohkuma M."/>
        </authorList>
    </citation>
    <scope>NUCLEOTIDE SEQUENCE [LARGE SCALE GENOMIC DNA]</scope>
    <source>
        <strain evidence="2">JCM 14108</strain>
    </source>
</reference>
<dbReference type="Proteomes" id="UP000019488">
    <property type="component" value="Unassembled WGS sequence"/>
</dbReference>
<keyword evidence="1" id="KW-0812">Transmembrane</keyword>